<dbReference type="InterPro" id="IPR031982">
    <property type="entry name" value="PilE-like"/>
</dbReference>
<evidence type="ECO:0000313" key="3">
    <source>
        <dbReference type="EMBL" id="OIR01073.1"/>
    </source>
</evidence>
<dbReference type="GO" id="GO:0015628">
    <property type="term" value="P:protein secretion by the type II secretion system"/>
    <property type="evidence" value="ECO:0007669"/>
    <property type="project" value="InterPro"/>
</dbReference>
<evidence type="ECO:0000256" key="2">
    <source>
        <dbReference type="SAM" id="Phobius"/>
    </source>
</evidence>
<accession>A0A1J5RY72</accession>
<comment type="caution">
    <text evidence="3">The sequence shown here is derived from an EMBL/GenBank/DDBJ whole genome shotgun (WGS) entry which is preliminary data.</text>
</comment>
<gene>
    <name evidence="3" type="primary">pilE1_2</name>
    <name evidence="3" type="ORF">GALL_168700</name>
</gene>
<reference evidence="3" key="1">
    <citation type="submission" date="2016-10" db="EMBL/GenBank/DDBJ databases">
        <title>Sequence of Gallionella enrichment culture.</title>
        <authorList>
            <person name="Poehlein A."/>
            <person name="Muehling M."/>
            <person name="Daniel R."/>
        </authorList>
    </citation>
    <scope>NUCLEOTIDE SEQUENCE</scope>
</reference>
<dbReference type="InterPro" id="IPR045584">
    <property type="entry name" value="Pilin-like"/>
</dbReference>
<protein>
    <submittedName>
        <fullName evidence="3">Fimbrial protein</fullName>
    </submittedName>
</protein>
<dbReference type="InterPro" id="IPR000983">
    <property type="entry name" value="Bac_GSPG_pilin"/>
</dbReference>
<dbReference type="Pfam" id="PF07963">
    <property type="entry name" value="N_methyl"/>
    <property type="match status" value="1"/>
</dbReference>
<proteinExistence type="predicted"/>
<dbReference type="PRINTS" id="PR00813">
    <property type="entry name" value="BCTERIALGSPG"/>
</dbReference>
<evidence type="ECO:0000256" key="1">
    <source>
        <dbReference type="ARBA" id="ARBA00022481"/>
    </source>
</evidence>
<dbReference type="InterPro" id="IPR012902">
    <property type="entry name" value="N_methyl_site"/>
</dbReference>
<dbReference type="PROSITE" id="PS00409">
    <property type="entry name" value="PROKAR_NTER_METHYL"/>
    <property type="match status" value="1"/>
</dbReference>
<dbReference type="Gene3D" id="3.30.700.10">
    <property type="entry name" value="Glycoprotein, Type 4 Pilin"/>
    <property type="match status" value="1"/>
</dbReference>
<dbReference type="EMBL" id="MLJW01000088">
    <property type="protein sequence ID" value="OIR01073.1"/>
    <property type="molecule type" value="Genomic_DNA"/>
</dbReference>
<dbReference type="GO" id="GO:0043683">
    <property type="term" value="P:type IV pilus assembly"/>
    <property type="evidence" value="ECO:0007669"/>
    <property type="project" value="InterPro"/>
</dbReference>
<dbReference type="PANTHER" id="PTHR30093">
    <property type="entry name" value="GENERAL SECRETION PATHWAY PROTEIN G"/>
    <property type="match status" value="1"/>
</dbReference>
<organism evidence="3">
    <name type="scientific">mine drainage metagenome</name>
    <dbReference type="NCBI Taxonomy" id="410659"/>
    <lineage>
        <taxon>unclassified sequences</taxon>
        <taxon>metagenomes</taxon>
        <taxon>ecological metagenomes</taxon>
    </lineage>
</organism>
<dbReference type="Pfam" id="PF16732">
    <property type="entry name" value="ComP_DUS"/>
    <property type="match status" value="1"/>
</dbReference>
<dbReference type="SUPFAM" id="SSF54523">
    <property type="entry name" value="Pili subunits"/>
    <property type="match status" value="1"/>
</dbReference>
<dbReference type="NCBIfam" id="TIGR02532">
    <property type="entry name" value="IV_pilin_GFxxxE"/>
    <property type="match status" value="1"/>
</dbReference>
<dbReference type="AlphaFoldDB" id="A0A1J5RY72"/>
<name>A0A1J5RY72_9ZZZZ</name>
<keyword evidence="1" id="KW-0488">Methylation</keyword>
<keyword evidence="2" id="KW-0812">Transmembrane</keyword>
<dbReference type="PANTHER" id="PTHR30093:SF47">
    <property type="entry name" value="TYPE IV PILUS NON-CORE MINOR PILIN PILE"/>
    <property type="match status" value="1"/>
</dbReference>
<keyword evidence="2" id="KW-1133">Transmembrane helix</keyword>
<dbReference type="GO" id="GO:0015627">
    <property type="term" value="C:type II protein secretion system complex"/>
    <property type="evidence" value="ECO:0007669"/>
    <property type="project" value="InterPro"/>
</dbReference>
<sequence length="145" mass="15722">MRTGIKGFTLIEVLVVLAIIGILTAIAIPSYRQYVVRAARHQAQATMLNLAQMEERYYTNNYTYYAVNTAPPTPEPNGWSNFSGDGMGARKYDINITVITATATAPDSYIMKAVPSNGFADPDCATLQLNNLGAKTSSTGSTTCW</sequence>
<keyword evidence="2" id="KW-0472">Membrane</keyword>
<feature type="transmembrane region" description="Helical" evidence="2">
    <location>
        <begin position="7"/>
        <end position="28"/>
    </location>
</feature>